<feature type="transmembrane region" description="Helical" evidence="12">
    <location>
        <begin position="749"/>
        <end position="774"/>
    </location>
</feature>
<dbReference type="Pfam" id="PF03088">
    <property type="entry name" value="Str_synth"/>
    <property type="match status" value="1"/>
</dbReference>
<protein>
    <recommendedName>
        <fullName evidence="8">Man(5)GlcNAc(2)-PP-dolichol translocation protein RFT1</fullName>
    </recommendedName>
    <alternativeName>
        <fullName evidence="9">Protein RFT1 homolog</fullName>
    </alternativeName>
</protein>
<comment type="function">
    <text evidence="10">Intramembrane glycolipid transporter that operates in the biosynthetic pathway of dolichol-linked oligosaccharides, the glycan precursors employed in protein asparagine (N)-glycosylation. The sequential addition of sugars to dolichol pyrophosphate produces dolichol-linked oligosaccharides containing fourteen sugars, including two GlcNAcs, nine mannoses and three glucoses. Once assembled, the oligosaccharide is transferred from the lipid to nascent proteins by oligosaccharyltransferases. The assembly of dolichol-linked oligosaccharides begins on the cytosolic side of the endoplasmic reticulum membrane and finishes in its lumen. RFT1 could mediate the translocation of the cytosolically oriented intermediate DolPP-GlcNAc2Man5, produced by ALG11, into the ER lumen where dolichol-linked oligosaccharides assembly continues. However, the intramembrane lipid transporter activity could not be confirmed in vitro.</text>
</comment>
<dbReference type="AlphaFoldDB" id="A0ABD2HRU8"/>
<reference evidence="14 15" key="1">
    <citation type="submission" date="2024-10" db="EMBL/GenBank/DDBJ databases">
        <authorList>
            <person name="Kim D."/>
        </authorList>
    </citation>
    <scope>NUCLEOTIDE SEQUENCE [LARGE SCALE GENOMIC DNA]</scope>
    <source>
        <strain evidence="14">Taebaek</strain>
    </source>
</reference>
<dbReference type="Pfam" id="PF20067">
    <property type="entry name" value="SSL_N"/>
    <property type="match status" value="1"/>
</dbReference>
<evidence type="ECO:0000256" key="12">
    <source>
        <dbReference type="SAM" id="Phobius"/>
    </source>
</evidence>
<organism evidence="14 15">
    <name type="scientific">Heterodera schachtii</name>
    <name type="common">Sugarbeet cyst nematode worm</name>
    <name type="synonym">Tylenchus schachtii</name>
    <dbReference type="NCBI Taxonomy" id="97005"/>
    <lineage>
        <taxon>Eukaryota</taxon>
        <taxon>Metazoa</taxon>
        <taxon>Ecdysozoa</taxon>
        <taxon>Nematoda</taxon>
        <taxon>Chromadorea</taxon>
        <taxon>Rhabditida</taxon>
        <taxon>Tylenchina</taxon>
        <taxon>Tylenchomorpha</taxon>
        <taxon>Tylenchoidea</taxon>
        <taxon>Heteroderidae</taxon>
        <taxon>Heteroderinae</taxon>
        <taxon>Heterodera</taxon>
    </lineage>
</organism>
<evidence type="ECO:0000256" key="9">
    <source>
        <dbReference type="ARBA" id="ARBA00044819"/>
    </source>
</evidence>
<comment type="pathway">
    <text evidence="2">Protein modification; protein glycosylation.</text>
</comment>
<dbReference type="InterPro" id="IPR011042">
    <property type="entry name" value="6-blade_b-propeller_TolB-like"/>
</dbReference>
<proteinExistence type="inferred from homology"/>
<dbReference type="Proteomes" id="UP001620645">
    <property type="component" value="Unassembled WGS sequence"/>
</dbReference>
<comment type="similarity">
    <text evidence="3">Belongs to the RFT1 family.</text>
</comment>
<evidence type="ECO:0000256" key="10">
    <source>
        <dbReference type="ARBA" id="ARBA00045912"/>
    </source>
</evidence>
<dbReference type="SUPFAM" id="SSF63829">
    <property type="entry name" value="Calcium-dependent phosphotriesterase"/>
    <property type="match status" value="1"/>
</dbReference>
<dbReference type="PANTHER" id="PTHR13117">
    <property type="entry name" value="ENDOPLASMIC RETICULUM MULTISPAN TRANSMEMBRANE PROTEIN-RELATED"/>
    <property type="match status" value="1"/>
</dbReference>
<evidence type="ECO:0000256" key="3">
    <source>
        <dbReference type="ARBA" id="ARBA00010288"/>
    </source>
</evidence>
<sequence length="966" mass="107414">MNNVFLLAGAVVVLAVFLYNRSSLYDPIKFSLPSPPKLEGPLAVNSHLRGAKLLLKGQILGPESLLVEGNTIYTGTWDAKVLKIVDGAIQKSVQLPTLSGFKRPKKCATFETEPSCGRPLGIRRLNARQIVVADAYLGLFTIDFDNGDTVKQIFSSNSKPGGHKAMFINDLDVSNDGKRLFFSDSSTTFDRAHFLQGFLENRPNGRLIQLDMGSGDARVVLDGLHFANGVQFHPDRVSVLVSECSMARIQRYFFDGPKKGRHEVFIDNLPGFPDNIRLSHDKSSFLVGLASVRYAGQLLSFMDLLGPLPAVRRFILQIVPEQYLFPLMELVAKKYGFVLELALDGRVLRTYQDPTGAVVPDVSQAIDDASHIYLGSFHSDFIAVIPKKSNFLYFFLRLFSSIASMDNFASVYRHMLAGQLVIRLVSFLLNFALLRLVDPSLLGFFNVKMTLLYTTICFLSREPIRRLCLSSDFPLHKVPLYASLSPLFALATIFLCFVPWVFFGVSPPSELAISRPTNALIVALFALSALAETFAEPSIVCQLKMGNIAEYAKNNAILVLSQKAIAFFAVLFGMNPLFVFPVAQLLGSLLFVWLHRSLPFSSSSSSSSSNCFPFSFASLRLFDSSHLHLLGTFLCHSLLKQSLTDGANYLMSFTDLLPLKVQAIYDAVERLGSLVVRLVLQPFEESAAIYFGTQIRRSSHGKATDEEKRRHSSDDGKTDAHSSEFAVVSPISSAVSSPICAEFLLLTRLIVTLGFVLSVFGSSFCWLAAFLYGGQLFVDNGADLLLFWYSVYLPLIAVNGISECFVIATLNASQLLLHARFFLFLSLFLHLPLSYALCSLFGALGFVFANLAVYSLRVLFNWYFLRPTLCAQFDENDNDVQKMARQSQKEMQMYRQLLPGKKFSSLLLFTLLVLSISRFVLGQTLTIPCQFGHLILGALLFCLNAFAFFVWECKPSMLDFGEKKSK</sequence>
<dbReference type="PANTHER" id="PTHR13117:SF5">
    <property type="entry name" value="PROTEIN RFT1 HOMOLOG"/>
    <property type="match status" value="1"/>
</dbReference>
<comment type="subcellular location">
    <subcellularLocation>
        <location evidence="1">Endoplasmic reticulum membrane</location>
        <topology evidence="1">Multi-pass membrane protein</topology>
    </subcellularLocation>
</comment>
<keyword evidence="4 12" id="KW-0812">Transmembrane</keyword>
<evidence type="ECO:0000256" key="11">
    <source>
        <dbReference type="SAM" id="MobiDB-lite"/>
    </source>
</evidence>
<evidence type="ECO:0000256" key="6">
    <source>
        <dbReference type="ARBA" id="ARBA00022989"/>
    </source>
</evidence>
<keyword evidence="6 12" id="KW-1133">Transmembrane helix</keyword>
<gene>
    <name evidence="14" type="ORF">niasHS_017029</name>
</gene>
<evidence type="ECO:0000256" key="4">
    <source>
        <dbReference type="ARBA" id="ARBA00022692"/>
    </source>
</evidence>
<evidence type="ECO:0000259" key="13">
    <source>
        <dbReference type="Pfam" id="PF03088"/>
    </source>
</evidence>
<dbReference type="InterPro" id="IPR018119">
    <property type="entry name" value="Strictosidine_synth_cons-reg"/>
</dbReference>
<dbReference type="EMBL" id="JBICCN010000402">
    <property type="protein sequence ID" value="KAL3070904.1"/>
    <property type="molecule type" value="Genomic_DNA"/>
</dbReference>
<feature type="compositionally biased region" description="Basic and acidic residues" evidence="11">
    <location>
        <begin position="702"/>
        <end position="721"/>
    </location>
</feature>
<evidence type="ECO:0000313" key="14">
    <source>
        <dbReference type="EMBL" id="KAL3070904.1"/>
    </source>
</evidence>
<feature type="region of interest" description="Disordered" evidence="11">
    <location>
        <begin position="700"/>
        <end position="721"/>
    </location>
</feature>
<feature type="transmembrane region" description="Helical" evidence="12">
    <location>
        <begin position="786"/>
        <end position="810"/>
    </location>
</feature>
<feature type="transmembrane region" description="Helical" evidence="12">
    <location>
        <begin position="933"/>
        <end position="951"/>
    </location>
</feature>
<accession>A0ABD2HRU8</accession>
<dbReference type="Gene3D" id="2.120.10.30">
    <property type="entry name" value="TolB, C-terminal domain"/>
    <property type="match status" value="1"/>
</dbReference>
<dbReference type="Pfam" id="PF04506">
    <property type="entry name" value="Rft-1"/>
    <property type="match status" value="1"/>
</dbReference>
<dbReference type="GO" id="GO:0005789">
    <property type="term" value="C:endoplasmic reticulum membrane"/>
    <property type="evidence" value="ECO:0007669"/>
    <property type="project" value="UniProtKB-SubCell"/>
</dbReference>
<feature type="transmembrane region" description="Helical" evidence="12">
    <location>
        <begin position="480"/>
        <end position="505"/>
    </location>
</feature>
<feature type="transmembrane region" description="Helical" evidence="12">
    <location>
        <begin position="903"/>
        <end position="921"/>
    </location>
</feature>
<name>A0ABD2HRU8_HETSC</name>
<evidence type="ECO:0000256" key="5">
    <source>
        <dbReference type="ARBA" id="ARBA00022824"/>
    </source>
</evidence>
<feature type="transmembrane region" description="Helical" evidence="12">
    <location>
        <begin position="822"/>
        <end position="849"/>
    </location>
</feature>
<comment type="caution">
    <text evidence="14">The sequence shown here is derived from an EMBL/GenBank/DDBJ whole genome shotgun (WGS) entry which is preliminary data.</text>
</comment>
<keyword evidence="15" id="KW-1185">Reference proteome</keyword>
<evidence type="ECO:0000256" key="8">
    <source>
        <dbReference type="ARBA" id="ARBA00044793"/>
    </source>
</evidence>
<feature type="transmembrane region" description="Helical" evidence="12">
    <location>
        <begin position="440"/>
        <end position="459"/>
    </location>
</feature>
<feature type="domain" description="Strictosidine synthase conserved region" evidence="13">
    <location>
        <begin position="169"/>
        <end position="256"/>
    </location>
</feature>
<evidence type="ECO:0000313" key="15">
    <source>
        <dbReference type="Proteomes" id="UP001620645"/>
    </source>
</evidence>
<evidence type="ECO:0000256" key="2">
    <source>
        <dbReference type="ARBA" id="ARBA00004922"/>
    </source>
</evidence>
<keyword evidence="5" id="KW-0256">Endoplasmic reticulum</keyword>
<evidence type="ECO:0000256" key="1">
    <source>
        <dbReference type="ARBA" id="ARBA00004477"/>
    </source>
</evidence>
<keyword evidence="7 12" id="KW-0472">Membrane</keyword>
<dbReference type="InterPro" id="IPR007594">
    <property type="entry name" value="RFT1"/>
</dbReference>
<evidence type="ECO:0000256" key="7">
    <source>
        <dbReference type="ARBA" id="ARBA00023136"/>
    </source>
</evidence>